<dbReference type="CDD" id="cd21112">
    <property type="entry name" value="alphaLP-like"/>
    <property type="match status" value="1"/>
</dbReference>
<dbReference type="AlphaFoldDB" id="A0A386ZNJ9"/>
<feature type="signal peptide" evidence="1">
    <location>
        <begin position="1"/>
        <end position="23"/>
    </location>
</feature>
<dbReference type="OrthoDB" id="4536940at2"/>
<evidence type="ECO:0000313" key="3">
    <source>
        <dbReference type="Proteomes" id="UP000267164"/>
    </source>
</evidence>
<accession>A0A386ZNJ9</accession>
<keyword evidence="3" id="KW-1185">Reference proteome</keyword>
<dbReference type="Proteomes" id="UP000267164">
    <property type="component" value="Chromosome"/>
</dbReference>
<dbReference type="EMBL" id="CP032568">
    <property type="protein sequence ID" value="AYF79372.1"/>
    <property type="molecule type" value="Genomic_DNA"/>
</dbReference>
<reference evidence="2 3" key="1">
    <citation type="submission" date="2018-09" db="EMBL/GenBank/DDBJ databases">
        <title>Nocardia yunnanensis sp. nov., an actinomycete isolated from a soil sample.</title>
        <authorList>
            <person name="Zhang J."/>
        </authorList>
    </citation>
    <scope>NUCLEOTIDE SEQUENCE [LARGE SCALE GENOMIC DNA]</scope>
    <source>
        <strain evidence="2 3">CFHS0054</strain>
    </source>
</reference>
<evidence type="ECO:0000256" key="1">
    <source>
        <dbReference type="SAM" id="SignalP"/>
    </source>
</evidence>
<name>A0A386ZNJ9_9NOCA</name>
<gene>
    <name evidence="2" type="ORF">D7D52_25215</name>
</gene>
<dbReference type="InterPro" id="IPR009003">
    <property type="entry name" value="Peptidase_S1_PA"/>
</dbReference>
<proteinExistence type="predicted"/>
<dbReference type="SUPFAM" id="SSF50494">
    <property type="entry name" value="Trypsin-like serine proteases"/>
    <property type="match status" value="1"/>
</dbReference>
<dbReference type="Gene3D" id="2.40.10.10">
    <property type="entry name" value="Trypsin-like serine proteases"/>
    <property type="match status" value="2"/>
</dbReference>
<sequence>MHWAAVAATAVSATLLFGAPADAAAPVVLGGGSGVYVEDLTSSDSVSDCTLTAVGYDNKNQLVGLTAGHCGEVGARVAAEYTRSGGIGVIANKSADMDWAIIVFNPDRVTPTRTVAQSVINSVGAPPQIGENVCKNGRTTGFTCGPVWETKALTFRSQVCANHGDSGAPVLRGDQLVGMVVAGTDFKLGPIDVELPLCEGGGNLIHEPELATNISAVLADIDRNGGAGAGFHVA</sequence>
<dbReference type="KEGG" id="nyu:D7D52_25215"/>
<feature type="chain" id="PRO_5017482873" evidence="1">
    <location>
        <begin position="24"/>
        <end position="234"/>
    </location>
</feature>
<keyword evidence="1" id="KW-0732">Signal</keyword>
<dbReference type="InterPro" id="IPR043504">
    <property type="entry name" value="Peptidase_S1_PA_chymotrypsin"/>
</dbReference>
<organism evidence="2 3">
    <name type="scientific">Nocardia yunnanensis</name>
    <dbReference type="NCBI Taxonomy" id="2382165"/>
    <lineage>
        <taxon>Bacteria</taxon>
        <taxon>Bacillati</taxon>
        <taxon>Actinomycetota</taxon>
        <taxon>Actinomycetes</taxon>
        <taxon>Mycobacteriales</taxon>
        <taxon>Nocardiaceae</taxon>
        <taxon>Nocardia</taxon>
    </lineage>
</organism>
<evidence type="ECO:0000313" key="2">
    <source>
        <dbReference type="EMBL" id="AYF79372.1"/>
    </source>
</evidence>
<protein>
    <submittedName>
        <fullName evidence="2">Peptidase S1</fullName>
    </submittedName>
</protein>